<gene>
    <name evidence="7" type="ORF">DV701_05465</name>
</gene>
<dbReference type="InterPro" id="IPR020458">
    <property type="entry name" value="Znf_DskA_TraR_CS"/>
</dbReference>
<dbReference type="GO" id="GO:0008270">
    <property type="term" value="F:zinc ion binding"/>
    <property type="evidence" value="ECO:0007669"/>
    <property type="project" value="UniProtKB-KW"/>
</dbReference>
<dbReference type="PROSITE" id="PS01102">
    <property type="entry name" value="ZF_DKSA_1"/>
    <property type="match status" value="1"/>
</dbReference>
<keyword evidence="1" id="KW-0479">Metal-binding</keyword>
<dbReference type="Gene3D" id="1.20.120.910">
    <property type="entry name" value="DksA, coiled-coil domain"/>
    <property type="match status" value="1"/>
</dbReference>
<feature type="domain" description="Zinc finger DksA/TraR C4-type" evidence="6">
    <location>
        <begin position="151"/>
        <end position="186"/>
    </location>
</feature>
<dbReference type="Pfam" id="PF01258">
    <property type="entry name" value="zf-dskA_traR"/>
    <property type="match status" value="1"/>
</dbReference>
<evidence type="ECO:0000256" key="4">
    <source>
        <dbReference type="PROSITE-ProRule" id="PRU00510"/>
    </source>
</evidence>
<evidence type="ECO:0000313" key="7">
    <source>
        <dbReference type="EMBL" id="AXH95641.1"/>
    </source>
</evidence>
<dbReference type="OrthoDB" id="9803742at2"/>
<dbReference type="InterPro" id="IPR000962">
    <property type="entry name" value="Znf_DskA_TraR"/>
</dbReference>
<evidence type="ECO:0000256" key="2">
    <source>
        <dbReference type="ARBA" id="ARBA00022771"/>
    </source>
</evidence>
<dbReference type="SUPFAM" id="SSF109635">
    <property type="entry name" value="DnaK suppressor protein DksA, alpha-hairpin domain"/>
    <property type="match status" value="1"/>
</dbReference>
<evidence type="ECO:0000256" key="1">
    <source>
        <dbReference type="ARBA" id="ARBA00022723"/>
    </source>
</evidence>
<dbReference type="PANTHER" id="PTHR33823:SF2">
    <property type="entry name" value="RNA POLYMERASE-BINDING TRANSCRIPTION FACTOR DKSA"/>
    <property type="match status" value="1"/>
</dbReference>
<evidence type="ECO:0000256" key="5">
    <source>
        <dbReference type="SAM" id="Coils"/>
    </source>
</evidence>
<feature type="coiled-coil region" evidence="5">
    <location>
        <begin position="71"/>
        <end position="105"/>
    </location>
</feature>
<dbReference type="EMBL" id="CP031229">
    <property type="protein sequence ID" value="AXH95641.1"/>
    <property type="molecule type" value="Genomic_DNA"/>
</dbReference>
<evidence type="ECO:0000313" key="8">
    <source>
        <dbReference type="Proteomes" id="UP000253790"/>
    </source>
</evidence>
<evidence type="ECO:0000256" key="3">
    <source>
        <dbReference type="ARBA" id="ARBA00022833"/>
    </source>
</evidence>
<dbReference type="PROSITE" id="PS51128">
    <property type="entry name" value="ZF_DKSA_2"/>
    <property type="match status" value="1"/>
</dbReference>
<keyword evidence="5" id="KW-0175">Coiled coil</keyword>
<dbReference type="KEGG" id="orn:DV701_05465"/>
<reference evidence="7 8" key="1">
    <citation type="submission" date="2018-07" db="EMBL/GenBank/DDBJ databases">
        <title>Complete genome sequencing of Ornithinimicrobium sp. AMA3305.</title>
        <authorList>
            <person name="Bae J.-W."/>
        </authorList>
    </citation>
    <scope>NUCLEOTIDE SEQUENCE [LARGE SCALE GENOMIC DNA]</scope>
    <source>
        <strain evidence="7 8">AMA3305</strain>
    </source>
</reference>
<feature type="zinc finger region" description="dksA C4-type" evidence="4">
    <location>
        <begin position="156"/>
        <end position="180"/>
    </location>
</feature>
<evidence type="ECO:0000259" key="6">
    <source>
        <dbReference type="Pfam" id="PF01258"/>
    </source>
</evidence>
<keyword evidence="2" id="KW-0863">Zinc-finger</keyword>
<accession>A0A345NKT3</accession>
<keyword evidence="3" id="KW-0862">Zinc</keyword>
<protein>
    <submittedName>
        <fullName evidence="7">TraR/DksA family transcriptional regulator</fullName>
    </submittedName>
</protein>
<organism evidence="7 8">
    <name type="scientific">Ornithinimicrobium avium</name>
    <dbReference type="NCBI Taxonomy" id="2283195"/>
    <lineage>
        <taxon>Bacteria</taxon>
        <taxon>Bacillati</taxon>
        <taxon>Actinomycetota</taxon>
        <taxon>Actinomycetes</taxon>
        <taxon>Micrococcales</taxon>
        <taxon>Ornithinimicrobiaceae</taxon>
        <taxon>Ornithinimicrobium</taxon>
    </lineage>
</organism>
<proteinExistence type="predicted"/>
<name>A0A345NKT3_9MICO</name>
<sequence length="187" mass="20401">MIRCGRCAVLRCAWPGSGLSFRHQAGTGAGTGAAYRTEGHLVAKSAKTTTTTTTAVASVLSVREGEEPWTVEELAEVCTELESDVQRLTEELDEAEEDLVELMRNYGDGAGDDQADAGAATWEREQELSLTNNARSLLEQTQHAVERIEEGTYGDCESCGTPIGKMRLQAFPRATLCLTCKQKQERR</sequence>
<dbReference type="AlphaFoldDB" id="A0A345NKT3"/>
<dbReference type="Proteomes" id="UP000253790">
    <property type="component" value="Chromosome"/>
</dbReference>
<dbReference type="PANTHER" id="PTHR33823">
    <property type="entry name" value="RNA POLYMERASE-BINDING TRANSCRIPTION FACTOR DKSA-RELATED"/>
    <property type="match status" value="1"/>
</dbReference>
<dbReference type="SUPFAM" id="SSF57716">
    <property type="entry name" value="Glucocorticoid receptor-like (DNA-binding domain)"/>
    <property type="match status" value="1"/>
</dbReference>
<dbReference type="InterPro" id="IPR037187">
    <property type="entry name" value="DnaK_N"/>
</dbReference>
<keyword evidence="8" id="KW-1185">Reference proteome</keyword>